<proteinExistence type="predicted"/>
<reference evidence="1" key="1">
    <citation type="submission" date="2020-03" db="EMBL/GenBank/DDBJ databases">
        <authorList>
            <person name="Zhang R."/>
        </authorList>
    </citation>
    <scope>NUCLEOTIDE SEQUENCE</scope>
</reference>
<dbReference type="AlphaFoldDB" id="A0A6M2EVV0"/>
<sequence>MDFPLQSQDITGMTVKSQKLATCKRTPILQPPTPAHPIPFHHTALTYYTSAFKNYACTGYFLGLPLFLGPGILTGVAAAPLPLTPSPRRPPPLLFLSSTFATT</sequence>
<evidence type="ECO:0000313" key="1">
    <source>
        <dbReference type="EMBL" id="NUU88771.1"/>
    </source>
</evidence>
<organism evidence="1">
    <name type="scientific">Populus davidiana</name>
    <dbReference type="NCBI Taxonomy" id="266767"/>
    <lineage>
        <taxon>Eukaryota</taxon>
        <taxon>Viridiplantae</taxon>
        <taxon>Streptophyta</taxon>
        <taxon>Embryophyta</taxon>
        <taxon>Tracheophyta</taxon>
        <taxon>Spermatophyta</taxon>
        <taxon>Magnoliopsida</taxon>
        <taxon>eudicotyledons</taxon>
        <taxon>Gunneridae</taxon>
        <taxon>Pentapetalae</taxon>
        <taxon>rosids</taxon>
        <taxon>fabids</taxon>
        <taxon>Malpighiales</taxon>
        <taxon>Salicaceae</taxon>
        <taxon>Saliceae</taxon>
        <taxon>Populus</taxon>
    </lineage>
</organism>
<protein>
    <submittedName>
        <fullName evidence="1">Uncharacterized protein</fullName>
    </submittedName>
</protein>
<name>A0A6M2EVV0_9ROSI</name>
<dbReference type="EMBL" id="GILB01008438">
    <property type="protein sequence ID" value="NUU88771.1"/>
    <property type="molecule type" value="Transcribed_RNA"/>
</dbReference>
<accession>A0A6M2EVV0</accession>